<evidence type="ECO:0000256" key="1">
    <source>
        <dbReference type="ARBA" id="ARBA00004141"/>
    </source>
</evidence>
<keyword evidence="5 10" id="KW-0812">Transmembrane</keyword>
<evidence type="ECO:0000256" key="6">
    <source>
        <dbReference type="ARBA" id="ARBA00022927"/>
    </source>
</evidence>
<evidence type="ECO:0000256" key="10">
    <source>
        <dbReference type="RuleBase" id="RU363122"/>
    </source>
</evidence>
<evidence type="ECO:0000256" key="9">
    <source>
        <dbReference type="ARBA" id="ARBA00037350"/>
    </source>
</evidence>
<evidence type="ECO:0000313" key="12">
    <source>
        <dbReference type="Proteomes" id="UP000246464"/>
    </source>
</evidence>
<reference evidence="11 12" key="1">
    <citation type="submission" date="2017-12" db="EMBL/GenBank/DDBJ databases">
        <title>Integrating genomic resources of turbot (Scophthalmus maximus) in depth evaluation of genetic and physical mapping variation across individuals.</title>
        <authorList>
            <person name="Martinez P."/>
        </authorList>
    </citation>
    <scope>NUCLEOTIDE SEQUENCE [LARGE SCALE GENOMIC DNA]</scope>
</reference>
<dbReference type="Pfam" id="PF04144">
    <property type="entry name" value="SCAMP"/>
    <property type="match status" value="1"/>
</dbReference>
<comment type="caution">
    <text evidence="10">Lacks conserved residue(s) required for the propagation of feature annotation.</text>
</comment>
<dbReference type="GO" id="GO:0032588">
    <property type="term" value="C:trans-Golgi network membrane"/>
    <property type="evidence" value="ECO:0007669"/>
    <property type="project" value="TreeGrafter"/>
</dbReference>
<dbReference type="GO" id="GO:0055038">
    <property type="term" value="C:recycling endosome membrane"/>
    <property type="evidence" value="ECO:0007669"/>
    <property type="project" value="TreeGrafter"/>
</dbReference>
<evidence type="ECO:0000256" key="2">
    <source>
        <dbReference type="ARBA" id="ARBA00010482"/>
    </source>
</evidence>
<protein>
    <recommendedName>
        <fullName evidence="10">Secretory carrier-associated membrane protein</fullName>
        <shortName evidence="10">Secretory carrier membrane protein</shortName>
    </recommendedName>
</protein>
<sequence length="123" mass="14097">MVRRRSMSDGSLDKRILNDSTTPAFFDGKVRSYNAIPIDMTVTFESAIKYVVDWNGIKLTVSNGKRADSSFNFMAFFFIFFLQCVLSLIQTIGISNWGTCKFIQAKLQLSFSRCARYLHTRLL</sequence>
<dbReference type="PANTHER" id="PTHR10687:SF11">
    <property type="entry name" value="SECRETORY CARRIER-ASSOCIATED MEMBRANE PROTEIN 4"/>
    <property type="match status" value="1"/>
</dbReference>
<comment type="function">
    <text evidence="9">Probably involved in membrane protein trafficking.</text>
</comment>
<evidence type="ECO:0000313" key="11">
    <source>
        <dbReference type="EMBL" id="AWP11337.1"/>
    </source>
</evidence>
<evidence type="ECO:0000256" key="5">
    <source>
        <dbReference type="ARBA" id="ARBA00022692"/>
    </source>
</evidence>
<dbReference type="EMBL" id="CP026254">
    <property type="protein sequence ID" value="AWP11337.1"/>
    <property type="molecule type" value="Genomic_DNA"/>
</dbReference>
<keyword evidence="6" id="KW-0653">Protein transport</keyword>
<comment type="subcellular location">
    <subcellularLocation>
        <location evidence="1 10">Membrane</location>
        <topology evidence="1 10">Multi-pass membrane protein</topology>
    </subcellularLocation>
</comment>
<dbReference type="Proteomes" id="UP000246464">
    <property type="component" value="Chromosome 12"/>
</dbReference>
<keyword evidence="12" id="KW-1185">Reference proteome</keyword>
<keyword evidence="8 10" id="KW-0472">Membrane</keyword>
<dbReference type="PANTHER" id="PTHR10687">
    <property type="entry name" value="SECRETORY CARRIER-ASSOCIATED MEMBRANE PROTEIN SCAMP"/>
    <property type="match status" value="1"/>
</dbReference>
<dbReference type="GO" id="GO:0015031">
    <property type="term" value="P:protein transport"/>
    <property type="evidence" value="ECO:0007669"/>
    <property type="project" value="UniProtKB-KW"/>
</dbReference>
<feature type="transmembrane region" description="Helical" evidence="10">
    <location>
        <begin position="73"/>
        <end position="94"/>
    </location>
</feature>
<name>A0A2U9C434_SCOMX</name>
<accession>A0A2U9C434</accession>
<organism evidence="11 12">
    <name type="scientific">Scophthalmus maximus</name>
    <name type="common">Turbot</name>
    <name type="synonym">Psetta maxima</name>
    <dbReference type="NCBI Taxonomy" id="52904"/>
    <lineage>
        <taxon>Eukaryota</taxon>
        <taxon>Metazoa</taxon>
        <taxon>Chordata</taxon>
        <taxon>Craniata</taxon>
        <taxon>Vertebrata</taxon>
        <taxon>Euteleostomi</taxon>
        <taxon>Actinopterygii</taxon>
        <taxon>Neopterygii</taxon>
        <taxon>Teleostei</taxon>
        <taxon>Neoteleostei</taxon>
        <taxon>Acanthomorphata</taxon>
        <taxon>Carangaria</taxon>
        <taxon>Pleuronectiformes</taxon>
        <taxon>Pleuronectoidei</taxon>
        <taxon>Scophthalmidae</taxon>
        <taxon>Scophthalmus</taxon>
    </lineage>
</organism>
<gene>
    <name evidence="11" type="ORF">SMAX5B_017626</name>
</gene>
<evidence type="ECO:0000256" key="4">
    <source>
        <dbReference type="ARBA" id="ARBA00022553"/>
    </source>
</evidence>
<evidence type="ECO:0000256" key="7">
    <source>
        <dbReference type="ARBA" id="ARBA00022989"/>
    </source>
</evidence>
<evidence type="ECO:0000256" key="3">
    <source>
        <dbReference type="ARBA" id="ARBA00022448"/>
    </source>
</evidence>
<keyword evidence="7 10" id="KW-1133">Transmembrane helix</keyword>
<keyword evidence="3 10" id="KW-0813">Transport</keyword>
<proteinExistence type="inferred from homology"/>
<dbReference type="AlphaFoldDB" id="A0A2U9C434"/>
<evidence type="ECO:0000256" key="8">
    <source>
        <dbReference type="ARBA" id="ARBA00023136"/>
    </source>
</evidence>
<keyword evidence="4" id="KW-0597">Phosphoprotein</keyword>
<dbReference type="InterPro" id="IPR007273">
    <property type="entry name" value="SCAMP"/>
</dbReference>
<comment type="similarity">
    <text evidence="2 10">Belongs to the SCAMP family.</text>
</comment>